<accession>A0AA35R1U2</accession>
<comment type="pathway">
    <text evidence="2">Cofactor biosynthesis; adenosylcobalamin biosynthesis.</text>
</comment>
<evidence type="ECO:0000256" key="5">
    <source>
        <dbReference type="ARBA" id="ARBA00022573"/>
    </source>
</evidence>
<evidence type="ECO:0000313" key="12">
    <source>
        <dbReference type="Proteomes" id="UP001174909"/>
    </source>
</evidence>
<dbReference type="HAMAP" id="MF_00024">
    <property type="entry name" value="CobD_CbiB"/>
    <property type="match status" value="1"/>
</dbReference>
<dbReference type="NCBIfam" id="TIGR00380">
    <property type="entry name" value="cobal_cbiB"/>
    <property type="match status" value="1"/>
</dbReference>
<keyword evidence="10" id="KW-0732">Signal</keyword>
<dbReference type="Proteomes" id="UP001174909">
    <property type="component" value="Unassembled WGS sequence"/>
</dbReference>
<dbReference type="GO" id="GO:0048472">
    <property type="term" value="F:threonine-phosphate decarboxylase activity"/>
    <property type="evidence" value="ECO:0007669"/>
    <property type="project" value="InterPro"/>
</dbReference>
<proteinExistence type="inferred from homology"/>
<dbReference type="PANTHER" id="PTHR34308">
    <property type="entry name" value="COBALAMIN BIOSYNTHESIS PROTEIN CBIB"/>
    <property type="match status" value="1"/>
</dbReference>
<feature type="transmembrane region" description="Helical" evidence="9">
    <location>
        <begin position="295"/>
        <end position="317"/>
    </location>
</feature>
<keyword evidence="12" id="KW-1185">Reference proteome</keyword>
<comment type="caution">
    <text evidence="11">The sequence shown here is derived from an EMBL/GenBank/DDBJ whole genome shotgun (WGS) entry which is preliminary data.</text>
</comment>
<gene>
    <name evidence="11" type="ORF">GBAR_LOCUS3072</name>
</gene>
<reference evidence="11" key="1">
    <citation type="submission" date="2023-03" db="EMBL/GenBank/DDBJ databases">
        <authorList>
            <person name="Steffen K."/>
            <person name="Cardenas P."/>
        </authorList>
    </citation>
    <scope>NUCLEOTIDE SEQUENCE</scope>
</reference>
<keyword evidence="5" id="KW-0169">Cobalamin biosynthesis</keyword>
<dbReference type="GO" id="GO:0005886">
    <property type="term" value="C:plasma membrane"/>
    <property type="evidence" value="ECO:0007669"/>
    <property type="project" value="UniProtKB-SubCell"/>
</dbReference>
<keyword evidence="7 9" id="KW-1133">Transmembrane helix</keyword>
<name>A0AA35R1U2_GEOBA</name>
<feature type="signal peptide" evidence="10">
    <location>
        <begin position="1"/>
        <end position="24"/>
    </location>
</feature>
<evidence type="ECO:0000256" key="4">
    <source>
        <dbReference type="ARBA" id="ARBA00022475"/>
    </source>
</evidence>
<protein>
    <submittedName>
        <fullName evidence="11">Cobalamin biosynthesis protein CobD</fullName>
    </submittedName>
</protein>
<sequence length="318" mass="33359">MLSLPVPLDVLALILALALDVALGEPPNRLHPTVWIGNTVAAAERVAPGRDAATAWQLIYGATMAVVIPAAWGALAWAVSFGLLELHPLAYVVVVAALLKTTFSVRMLHRVAADIGKILAAGDIGEVRRRMSALVSRDPSGLTERQAAAAAIESVAENITDSIVGPLLAFAIFGLPGAVAYRAINTLDSMIGYRGRYEYLGKPSARLDDLVNLVPARLAAALLWLSTVVLPGMRGGPAWRIMLAHHGRTESPNAGWTMAAMAGGLGVTLEKVGHYRLGDPAPEPEGTHIGLATRALYLTTALAGGLAVGIIYLRVALV</sequence>
<comment type="subcellular location">
    <subcellularLocation>
        <location evidence="1">Cell membrane</location>
        <topology evidence="1">Multi-pass membrane protein</topology>
    </subcellularLocation>
</comment>
<evidence type="ECO:0000256" key="1">
    <source>
        <dbReference type="ARBA" id="ARBA00004651"/>
    </source>
</evidence>
<evidence type="ECO:0000256" key="2">
    <source>
        <dbReference type="ARBA" id="ARBA00004953"/>
    </source>
</evidence>
<evidence type="ECO:0000313" key="11">
    <source>
        <dbReference type="EMBL" id="CAI8000955.1"/>
    </source>
</evidence>
<dbReference type="AlphaFoldDB" id="A0AA35R1U2"/>
<evidence type="ECO:0000256" key="10">
    <source>
        <dbReference type="SAM" id="SignalP"/>
    </source>
</evidence>
<dbReference type="EMBL" id="CASHTH010000421">
    <property type="protein sequence ID" value="CAI8000955.1"/>
    <property type="molecule type" value="Genomic_DNA"/>
</dbReference>
<keyword evidence="8 9" id="KW-0472">Membrane</keyword>
<dbReference type="Pfam" id="PF03186">
    <property type="entry name" value="CobD_Cbib"/>
    <property type="match status" value="1"/>
</dbReference>
<evidence type="ECO:0000256" key="9">
    <source>
        <dbReference type="SAM" id="Phobius"/>
    </source>
</evidence>
<dbReference type="InterPro" id="IPR004485">
    <property type="entry name" value="Cobalamin_biosynth_CobD/CbiB"/>
</dbReference>
<comment type="similarity">
    <text evidence="3">Belongs to the CobD/CbiB family.</text>
</comment>
<dbReference type="PANTHER" id="PTHR34308:SF1">
    <property type="entry name" value="COBALAMIN BIOSYNTHESIS PROTEIN CBIB"/>
    <property type="match status" value="1"/>
</dbReference>
<evidence type="ECO:0000256" key="8">
    <source>
        <dbReference type="ARBA" id="ARBA00023136"/>
    </source>
</evidence>
<feature type="chain" id="PRO_5041233560" evidence="10">
    <location>
        <begin position="25"/>
        <end position="318"/>
    </location>
</feature>
<keyword evidence="4" id="KW-1003">Cell membrane</keyword>
<evidence type="ECO:0000256" key="7">
    <source>
        <dbReference type="ARBA" id="ARBA00022989"/>
    </source>
</evidence>
<evidence type="ECO:0000256" key="3">
    <source>
        <dbReference type="ARBA" id="ARBA00006263"/>
    </source>
</evidence>
<evidence type="ECO:0000256" key="6">
    <source>
        <dbReference type="ARBA" id="ARBA00022692"/>
    </source>
</evidence>
<organism evidence="11 12">
    <name type="scientific">Geodia barretti</name>
    <name type="common">Barrett's horny sponge</name>
    <dbReference type="NCBI Taxonomy" id="519541"/>
    <lineage>
        <taxon>Eukaryota</taxon>
        <taxon>Metazoa</taxon>
        <taxon>Porifera</taxon>
        <taxon>Demospongiae</taxon>
        <taxon>Heteroscleromorpha</taxon>
        <taxon>Tetractinellida</taxon>
        <taxon>Astrophorina</taxon>
        <taxon>Geodiidae</taxon>
        <taxon>Geodia</taxon>
    </lineage>
</organism>
<feature type="transmembrane region" description="Helical" evidence="9">
    <location>
        <begin position="163"/>
        <end position="184"/>
    </location>
</feature>
<feature type="transmembrane region" description="Helical" evidence="9">
    <location>
        <begin position="58"/>
        <end position="77"/>
    </location>
</feature>
<keyword evidence="6 9" id="KW-0812">Transmembrane</keyword>